<dbReference type="InterPro" id="IPR046341">
    <property type="entry name" value="SET_dom_sf"/>
</dbReference>
<dbReference type="SUPFAM" id="SSF82199">
    <property type="entry name" value="SET domain"/>
    <property type="match status" value="1"/>
</dbReference>
<gene>
    <name evidence="2" type="ORF">GMOD_00002713</name>
</gene>
<dbReference type="PANTHER" id="PTHR12350">
    <property type="entry name" value="HISTONE-LYSINE N-METHYLTRANSFERASE-RELATED"/>
    <property type="match status" value="1"/>
</dbReference>
<feature type="region of interest" description="Disordered" evidence="1">
    <location>
        <begin position="1"/>
        <end position="43"/>
    </location>
</feature>
<organism evidence="2 3">
    <name type="scientific">Pyrenophora seminiperda CCB06</name>
    <dbReference type="NCBI Taxonomy" id="1302712"/>
    <lineage>
        <taxon>Eukaryota</taxon>
        <taxon>Fungi</taxon>
        <taxon>Dikarya</taxon>
        <taxon>Ascomycota</taxon>
        <taxon>Pezizomycotina</taxon>
        <taxon>Dothideomycetes</taxon>
        <taxon>Pleosporomycetidae</taxon>
        <taxon>Pleosporales</taxon>
        <taxon>Pleosporineae</taxon>
        <taxon>Pleosporaceae</taxon>
        <taxon>Pyrenophora</taxon>
    </lineage>
</organism>
<feature type="compositionally biased region" description="Polar residues" evidence="1">
    <location>
        <begin position="18"/>
        <end position="38"/>
    </location>
</feature>
<dbReference type="Proteomes" id="UP000265663">
    <property type="component" value="Unassembled WGS sequence"/>
</dbReference>
<dbReference type="AlphaFoldDB" id="A0A3M7M319"/>
<evidence type="ECO:0000256" key="1">
    <source>
        <dbReference type="SAM" id="MobiDB-lite"/>
    </source>
</evidence>
<name>A0A3M7M319_9PLEO</name>
<sequence>MSPSAVPSPAVPPAAHTNGKSTASSKPNDTTSSPSNEAPSPIPAWVKPDLSRLLRVEHNPGSFTSRSVSLVTLPSGAVFARITNPTPAIVAYSSVQASRNLHIELNSDLVYINHSCAPSLVFDMARWEIRVSEQGKGLKEGDELTFFYPSTEWVMAQPFDCLCKTERCVGRVSGARDMDAGVLGRYWLNRHVEELLEEEKHAKA</sequence>
<accession>A0A3M7M319</accession>
<protein>
    <submittedName>
        <fullName evidence="2">Galactose-proton symport</fullName>
    </submittedName>
</protein>
<reference evidence="2 3" key="1">
    <citation type="journal article" date="2014" name="PLoS ONE">
        <title>De novo Genome Assembly of the Fungal Plant Pathogen Pyrenophora semeniperda.</title>
        <authorList>
            <person name="Soliai M.M."/>
            <person name="Meyer S.E."/>
            <person name="Udall J.A."/>
            <person name="Elzinga D.E."/>
            <person name="Hermansen R.A."/>
            <person name="Bodily P.M."/>
            <person name="Hart A.A."/>
            <person name="Coleman C.E."/>
        </authorList>
    </citation>
    <scope>NUCLEOTIDE SEQUENCE [LARGE SCALE GENOMIC DNA]</scope>
    <source>
        <strain evidence="2 3">CCB06</strain>
        <tissue evidence="2">Mycelium</tissue>
    </source>
</reference>
<dbReference type="InterPro" id="IPR053201">
    <property type="entry name" value="Flavunoidine_N-MTase"/>
</dbReference>
<evidence type="ECO:0000313" key="3">
    <source>
        <dbReference type="Proteomes" id="UP000265663"/>
    </source>
</evidence>
<dbReference type="EMBL" id="KE747817">
    <property type="protein sequence ID" value="RMZ68838.1"/>
    <property type="molecule type" value="Genomic_DNA"/>
</dbReference>
<evidence type="ECO:0000313" key="2">
    <source>
        <dbReference type="EMBL" id="RMZ68838.1"/>
    </source>
</evidence>
<proteinExistence type="predicted"/>
<dbReference type="Gene3D" id="2.170.270.10">
    <property type="entry name" value="SET domain"/>
    <property type="match status" value="1"/>
</dbReference>
<dbReference type="PANTHER" id="PTHR12350:SF19">
    <property type="entry name" value="SET DOMAIN-CONTAINING PROTEIN"/>
    <property type="match status" value="1"/>
</dbReference>
<keyword evidence="3" id="KW-1185">Reference proteome</keyword>
<dbReference type="OrthoDB" id="5984008at2759"/>